<dbReference type="GO" id="GO:0016020">
    <property type="term" value="C:membrane"/>
    <property type="evidence" value="ECO:0007669"/>
    <property type="project" value="UniProtKB-SubCell"/>
</dbReference>
<dbReference type="CDD" id="cd01948">
    <property type="entry name" value="EAL"/>
    <property type="match status" value="1"/>
</dbReference>
<feature type="domain" description="GGDEF" evidence="10">
    <location>
        <begin position="348"/>
        <end position="481"/>
    </location>
</feature>
<evidence type="ECO:0000259" key="8">
    <source>
        <dbReference type="PROSITE" id="PS50839"/>
    </source>
</evidence>
<dbReference type="RefSeq" id="WP_072795613.1">
    <property type="nucleotide sequence ID" value="NZ_FRAQ01000001.1"/>
</dbReference>
<feature type="domain" description="CHASE" evidence="8">
    <location>
        <begin position="112"/>
        <end position="197"/>
    </location>
</feature>
<evidence type="ECO:0000256" key="2">
    <source>
        <dbReference type="ARBA" id="ARBA00012282"/>
    </source>
</evidence>
<evidence type="ECO:0000256" key="4">
    <source>
        <dbReference type="ARBA" id="ARBA00022692"/>
    </source>
</evidence>
<dbReference type="SMART" id="SM01079">
    <property type="entry name" value="CHASE"/>
    <property type="match status" value="1"/>
</dbReference>
<dbReference type="PROSITE" id="PS50883">
    <property type="entry name" value="EAL"/>
    <property type="match status" value="1"/>
</dbReference>
<dbReference type="InterPro" id="IPR000160">
    <property type="entry name" value="GGDEF_dom"/>
</dbReference>
<evidence type="ECO:0000256" key="5">
    <source>
        <dbReference type="ARBA" id="ARBA00022989"/>
    </source>
</evidence>
<feature type="transmembrane region" description="Helical" evidence="7">
    <location>
        <begin position="20"/>
        <end position="39"/>
    </location>
</feature>
<keyword evidence="6 7" id="KW-0472">Membrane</keyword>
<accession>A0A1M6Q8G9</accession>
<evidence type="ECO:0000313" key="11">
    <source>
        <dbReference type="EMBL" id="SHK16542.1"/>
    </source>
</evidence>
<organism evidence="11 12">
    <name type="scientific">Marinobacter antarcticus</name>
    <dbReference type="NCBI Taxonomy" id="564117"/>
    <lineage>
        <taxon>Bacteria</taxon>
        <taxon>Pseudomonadati</taxon>
        <taxon>Pseudomonadota</taxon>
        <taxon>Gammaproteobacteria</taxon>
        <taxon>Pseudomonadales</taxon>
        <taxon>Marinobacteraceae</taxon>
        <taxon>Marinobacter</taxon>
    </lineage>
</organism>
<evidence type="ECO:0000256" key="7">
    <source>
        <dbReference type="SAM" id="Phobius"/>
    </source>
</evidence>
<evidence type="ECO:0000259" key="9">
    <source>
        <dbReference type="PROSITE" id="PS50883"/>
    </source>
</evidence>
<dbReference type="InterPro" id="IPR043128">
    <property type="entry name" value="Rev_trsase/Diguanyl_cyclase"/>
</dbReference>
<dbReference type="Pfam" id="PF03924">
    <property type="entry name" value="CHASE"/>
    <property type="match status" value="1"/>
</dbReference>
<feature type="domain" description="EAL" evidence="9">
    <location>
        <begin position="490"/>
        <end position="744"/>
    </location>
</feature>
<protein>
    <recommendedName>
        <fullName evidence="2">cyclic-guanylate-specific phosphodiesterase</fullName>
        <ecNumber evidence="2">3.1.4.52</ecNumber>
    </recommendedName>
</protein>
<dbReference type="STRING" id="564117.SAMN05216369_0753"/>
<dbReference type="SMART" id="SM00267">
    <property type="entry name" value="GGDEF"/>
    <property type="match status" value="1"/>
</dbReference>
<dbReference type="NCBIfam" id="TIGR00254">
    <property type="entry name" value="GGDEF"/>
    <property type="match status" value="1"/>
</dbReference>
<dbReference type="InterPro" id="IPR001633">
    <property type="entry name" value="EAL_dom"/>
</dbReference>
<keyword evidence="4 7" id="KW-0812">Transmembrane</keyword>
<gene>
    <name evidence="11" type="ORF">SAMN05216369_0753</name>
</gene>
<proteinExistence type="predicted"/>
<dbReference type="CDD" id="cd01949">
    <property type="entry name" value="GGDEF"/>
    <property type="match status" value="1"/>
</dbReference>
<dbReference type="Gene3D" id="3.30.450.350">
    <property type="entry name" value="CHASE domain"/>
    <property type="match status" value="1"/>
</dbReference>
<dbReference type="InterPro" id="IPR006189">
    <property type="entry name" value="CHASE_dom"/>
</dbReference>
<dbReference type="SMART" id="SM00052">
    <property type="entry name" value="EAL"/>
    <property type="match status" value="1"/>
</dbReference>
<dbReference type="EMBL" id="FRAQ01000001">
    <property type="protein sequence ID" value="SHK16542.1"/>
    <property type="molecule type" value="Genomic_DNA"/>
</dbReference>
<evidence type="ECO:0000256" key="3">
    <source>
        <dbReference type="ARBA" id="ARBA00022636"/>
    </source>
</evidence>
<dbReference type="InterPro" id="IPR029787">
    <property type="entry name" value="Nucleotide_cyclase"/>
</dbReference>
<keyword evidence="3" id="KW-0973">c-di-GMP</keyword>
<dbReference type="Gene3D" id="3.30.70.270">
    <property type="match status" value="1"/>
</dbReference>
<dbReference type="InterPro" id="IPR035919">
    <property type="entry name" value="EAL_sf"/>
</dbReference>
<dbReference type="InterPro" id="IPR052155">
    <property type="entry name" value="Biofilm_reg_signaling"/>
</dbReference>
<dbReference type="Pfam" id="PF00990">
    <property type="entry name" value="GGDEF"/>
    <property type="match status" value="1"/>
</dbReference>
<name>A0A1M6Q8G9_9GAMM</name>
<dbReference type="PROSITE" id="PS50887">
    <property type="entry name" value="GGDEF"/>
    <property type="match status" value="1"/>
</dbReference>
<dbReference type="Gene3D" id="3.20.20.450">
    <property type="entry name" value="EAL domain"/>
    <property type="match status" value="1"/>
</dbReference>
<evidence type="ECO:0000313" key="12">
    <source>
        <dbReference type="Proteomes" id="UP000184497"/>
    </source>
</evidence>
<dbReference type="PANTHER" id="PTHR44757">
    <property type="entry name" value="DIGUANYLATE CYCLASE DGCP"/>
    <property type="match status" value="1"/>
</dbReference>
<dbReference type="GO" id="GO:0007165">
    <property type="term" value="P:signal transduction"/>
    <property type="evidence" value="ECO:0007669"/>
    <property type="project" value="UniProtKB-ARBA"/>
</dbReference>
<dbReference type="InterPro" id="IPR042240">
    <property type="entry name" value="CHASE_sf"/>
</dbReference>
<reference evidence="12" key="1">
    <citation type="submission" date="2016-11" db="EMBL/GenBank/DDBJ databases">
        <authorList>
            <person name="Varghese N."/>
            <person name="Submissions S."/>
        </authorList>
    </citation>
    <scope>NUCLEOTIDE SEQUENCE [LARGE SCALE GENOMIC DNA]</scope>
    <source>
        <strain evidence="12">CGMCC 1.10835</strain>
    </source>
</reference>
<feature type="transmembrane region" description="Helical" evidence="7">
    <location>
        <begin position="266"/>
        <end position="287"/>
    </location>
</feature>
<dbReference type="Proteomes" id="UP000184497">
    <property type="component" value="Unassembled WGS sequence"/>
</dbReference>
<dbReference type="Pfam" id="PF00563">
    <property type="entry name" value="EAL"/>
    <property type="match status" value="1"/>
</dbReference>
<sequence>MEQLPLNGGLFVKRLLHPAFPVVIFLVFLAMAAGLRYGLILQYTGQIQSNLENETRSMANTLEREFIVHAAAIRRMASRLTTDPQTPESEWREDARNYLEDFRIYQAIEWIDRNFIIRWLEPFSSNEGVVGFNVAFNEQRRRALEAAIQSGNYDISGVIELRQGGKGIVIYAPVDAGLDNNGFVAGVFRMETLARDLMATREPGMFRIEILSNGTPVYTLSDFESTSNSMSYTLPIDLPTLNWQLTLSPSPAWVEKQRSPWPRWTFISLMFMGLLTSLTTLLLQLILKRNQALLTARRKLDKEIAQRETIQQDLVRLESTDALTGLANRRFFMEDLAYALSTADRQMRQVALVMLDLDRFQMLNDSLGHQFGDELLVQVAGRLNQLSDERITVAYSGGDEFMICQQHVEEIDDVIYLLGLIKQCFESPFVIQEEAHSVTATLGVALYPHSGLDADILLRNADIALYRAKEQGRNTYQFYTDGMQEREVMRLELEKDLSHALANNEFVLHYQPQLNLNSGEITSVEALIRWQHPRRGLLAPGEFIPLAEESGRITDIGHWVVMAACRQLAAWKDTRFGKLNVAVNLSGRELDDEDLVDRIRDALDAEGIPAARLEVELTEEIFIQNIEHNLDQLSRLHDLGVNLAIDDFGVGYSSLAYLKDFPVDLLKIDRSFITDVTERHDDAVIIRAVINLAHNLGLRVVAEGVETQAQLDFLKDQGCNLVQGYLISRPIPAQELEKALASGALEQGATADSGL</sequence>
<dbReference type="EC" id="3.1.4.52" evidence="2"/>
<dbReference type="FunFam" id="3.20.20.450:FF:000001">
    <property type="entry name" value="Cyclic di-GMP phosphodiesterase yahA"/>
    <property type="match status" value="1"/>
</dbReference>
<dbReference type="SUPFAM" id="SSF141868">
    <property type="entry name" value="EAL domain-like"/>
    <property type="match status" value="1"/>
</dbReference>
<dbReference type="AlphaFoldDB" id="A0A1M6Q8G9"/>
<keyword evidence="12" id="KW-1185">Reference proteome</keyword>
<dbReference type="GO" id="GO:0071111">
    <property type="term" value="F:cyclic-guanylate-specific phosphodiesterase activity"/>
    <property type="evidence" value="ECO:0007669"/>
    <property type="project" value="UniProtKB-EC"/>
</dbReference>
<evidence type="ECO:0000256" key="6">
    <source>
        <dbReference type="ARBA" id="ARBA00023136"/>
    </source>
</evidence>
<evidence type="ECO:0000256" key="1">
    <source>
        <dbReference type="ARBA" id="ARBA00004370"/>
    </source>
</evidence>
<dbReference type="PROSITE" id="PS50839">
    <property type="entry name" value="CHASE"/>
    <property type="match status" value="1"/>
</dbReference>
<comment type="subcellular location">
    <subcellularLocation>
        <location evidence="1">Membrane</location>
    </subcellularLocation>
</comment>
<dbReference type="SUPFAM" id="SSF55073">
    <property type="entry name" value="Nucleotide cyclase"/>
    <property type="match status" value="1"/>
</dbReference>
<dbReference type="PANTHER" id="PTHR44757:SF2">
    <property type="entry name" value="BIOFILM ARCHITECTURE MAINTENANCE PROTEIN MBAA"/>
    <property type="match status" value="1"/>
</dbReference>
<evidence type="ECO:0000259" key="10">
    <source>
        <dbReference type="PROSITE" id="PS50887"/>
    </source>
</evidence>
<keyword evidence="5 7" id="KW-1133">Transmembrane helix</keyword>